<dbReference type="InterPro" id="IPR057774">
    <property type="entry name" value="D8C_UMOD/GP2/OIT3-like"/>
</dbReference>
<proteinExistence type="predicted"/>
<evidence type="ECO:0000256" key="1">
    <source>
        <dbReference type="ARBA" id="ARBA00022729"/>
    </source>
</evidence>
<evidence type="ECO:0000256" key="2">
    <source>
        <dbReference type="ARBA" id="ARBA00023157"/>
    </source>
</evidence>
<dbReference type="Proteomes" id="UP001529510">
    <property type="component" value="Unassembled WGS sequence"/>
</dbReference>
<keyword evidence="1" id="KW-0732">Signal</keyword>
<evidence type="ECO:0000259" key="3">
    <source>
        <dbReference type="Pfam" id="PF23283"/>
    </source>
</evidence>
<dbReference type="PANTHER" id="PTHR36191:SF4">
    <property type="entry name" value="VWFD DOMAIN-CONTAINING PROTEIN"/>
    <property type="match status" value="1"/>
</dbReference>
<keyword evidence="5" id="KW-1185">Reference proteome</keyword>
<evidence type="ECO:0000313" key="4">
    <source>
        <dbReference type="EMBL" id="KAL0178939.1"/>
    </source>
</evidence>
<keyword evidence="2" id="KW-1015">Disulfide bond</keyword>
<feature type="non-terminal residue" evidence="4">
    <location>
        <position position="1"/>
    </location>
</feature>
<dbReference type="Pfam" id="PF23283">
    <property type="entry name" value="D8C_UMOD"/>
    <property type="match status" value="1"/>
</dbReference>
<dbReference type="PANTHER" id="PTHR36191">
    <property type="entry name" value="ENDO/EXONUCLEASE/PHOSPHATASE DOMAIN-CONTAINING PROTEIN-RELATED"/>
    <property type="match status" value="1"/>
</dbReference>
<feature type="non-terminal residue" evidence="4">
    <location>
        <position position="95"/>
    </location>
</feature>
<dbReference type="AlphaFoldDB" id="A0ABD0PY29"/>
<sequence>STNNQHSSQIMCDTWVSWNGWYRLFIQGQSVQMADTCVDEYSCGTHAPLWLNGGHPTVEDGVVTRDVCGHWSNNCCYFQSNPIKVKACPGDYYVY</sequence>
<dbReference type="EMBL" id="JAMKFB020000012">
    <property type="protein sequence ID" value="KAL0178939.1"/>
    <property type="molecule type" value="Genomic_DNA"/>
</dbReference>
<comment type="caution">
    <text evidence="4">The sequence shown here is derived from an EMBL/GenBank/DDBJ whole genome shotgun (WGS) entry which is preliminary data.</text>
</comment>
<protein>
    <recommendedName>
        <fullName evidence="3">UMOD/GP2/OIT3-like D8C domain-containing protein</fullName>
    </recommendedName>
</protein>
<name>A0ABD0PY29_CIRMR</name>
<evidence type="ECO:0000313" key="5">
    <source>
        <dbReference type="Proteomes" id="UP001529510"/>
    </source>
</evidence>
<accession>A0ABD0PY29</accession>
<gene>
    <name evidence="4" type="ORF">M9458_024381</name>
</gene>
<organism evidence="4 5">
    <name type="scientific">Cirrhinus mrigala</name>
    <name type="common">Mrigala</name>
    <dbReference type="NCBI Taxonomy" id="683832"/>
    <lineage>
        <taxon>Eukaryota</taxon>
        <taxon>Metazoa</taxon>
        <taxon>Chordata</taxon>
        <taxon>Craniata</taxon>
        <taxon>Vertebrata</taxon>
        <taxon>Euteleostomi</taxon>
        <taxon>Actinopterygii</taxon>
        <taxon>Neopterygii</taxon>
        <taxon>Teleostei</taxon>
        <taxon>Ostariophysi</taxon>
        <taxon>Cypriniformes</taxon>
        <taxon>Cyprinidae</taxon>
        <taxon>Labeoninae</taxon>
        <taxon>Labeonini</taxon>
        <taxon>Cirrhinus</taxon>
    </lineage>
</organism>
<reference evidence="4 5" key="1">
    <citation type="submission" date="2024-05" db="EMBL/GenBank/DDBJ databases">
        <title>Genome sequencing and assembly of Indian major carp, Cirrhinus mrigala (Hamilton, 1822).</title>
        <authorList>
            <person name="Mohindra V."/>
            <person name="Chowdhury L.M."/>
            <person name="Lal K."/>
            <person name="Jena J.K."/>
        </authorList>
    </citation>
    <scope>NUCLEOTIDE SEQUENCE [LARGE SCALE GENOMIC DNA]</scope>
    <source>
        <strain evidence="4">CM1030</strain>
        <tissue evidence="4">Blood</tissue>
    </source>
</reference>
<feature type="domain" description="UMOD/GP2/OIT3-like D8C" evidence="3">
    <location>
        <begin position="22"/>
        <end position="95"/>
    </location>
</feature>